<dbReference type="NCBIfam" id="TIGR00199">
    <property type="entry name" value="PncC_domain"/>
    <property type="match status" value="1"/>
</dbReference>
<evidence type="ECO:0000313" key="2">
    <source>
        <dbReference type="EMBL" id="KUF12352.1"/>
    </source>
</evidence>
<dbReference type="Pfam" id="PF02464">
    <property type="entry name" value="CinA"/>
    <property type="match status" value="1"/>
</dbReference>
<dbReference type="Gene3D" id="3.90.950.20">
    <property type="entry name" value="CinA-like"/>
    <property type="match status" value="1"/>
</dbReference>
<dbReference type="InterPro" id="IPR008136">
    <property type="entry name" value="CinA_C"/>
</dbReference>
<feature type="domain" description="CinA C-terminal" evidence="1">
    <location>
        <begin position="6"/>
        <end position="157"/>
    </location>
</feature>
<comment type="caution">
    <text evidence="2">The sequence shown here is derived from an EMBL/GenBank/DDBJ whole genome shotgun (WGS) entry which is preliminary data.</text>
</comment>
<proteinExistence type="predicted"/>
<gene>
    <name evidence="2" type="ORF">AVJ23_01065</name>
</gene>
<evidence type="ECO:0000313" key="3">
    <source>
        <dbReference type="Proteomes" id="UP000054396"/>
    </source>
</evidence>
<keyword evidence="3" id="KW-1185">Reference proteome</keyword>
<sequence length="159" mass="16005">MTGIHDIATRLVSRAVETGRTVTTAESCTGGKVSAAITDVAGSSNMFERGFVTYSNRAKTEMLGVPPDLLEAHGAVSEEVVRAMASGARAAAGADLAVAISGIAGPGGSEFKPEGRVCYALAGPDGVTSETLEHGAPGRAAVRDAATAHALELLLRALG</sequence>
<dbReference type="InterPro" id="IPR036653">
    <property type="entry name" value="CinA-like_C"/>
</dbReference>
<dbReference type="OrthoDB" id="9801454at2"/>
<dbReference type="STRING" id="1685382.AVJ23_01065"/>
<organism evidence="2 3">
    <name type="scientific">Pseudoponticoccus marisrubri</name>
    <dbReference type="NCBI Taxonomy" id="1685382"/>
    <lineage>
        <taxon>Bacteria</taxon>
        <taxon>Pseudomonadati</taxon>
        <taxon>Pseudomonadota</taxon>
        <taxon>Alphaproteobacteria</taxon>
        <taxon>Rhodobacterales</taxon>
        <taxon>Roseobacteraceae</taxon>
        <taxon>Pseudoponticoccus</taxon>
    </lineage>
</organism>
<dbReference type="EMBL" id="LPXO01000001">
    <property type="protein sequence ID" value="KUF12352.1"/>
    <property type="molecule type" value="Genomic_DNA"/>
</dbReference>
<name>A0A0W7WP48_9RHOB</name>
<dbReference type="Proteomes" id="UP000054396">
    <property type="component" value="Unassembled WGS sequence"/>
</dbReference>
<accession>A0A0W7WP48</accession>
<evidence type="ECO:0000259" key="1">
    <source>
        <dbReference type="Pfam" id="PF02464"/>
    </source>
</evidence>
<protein>
    <submittedName>
        <fullName evidence="2">Damage-inducible protein CinA</fullName>
    </submittedName>
</protein>
<dbReference type="AlphaFoldDB" id="A0A0W7WP48"/>
<reference evidence="2 3" key="1">
    <citation type="submission" date="2015-12" db="EMBL/GenBank/DDBJ databases">
        <authorList>
            <person name="Shamseldin A."/>
            <person name="Moawad H."/>
            <person name="Abd El-Rahim W.M."/>
            <person name="Sadowsky M.J."/>
        </authorList>
    </citation>
    <scope>NUCLEOTIDE SEQUENCE [LARGE SCALE GENOMIC DNA]</scope>
    <source>
        <strain evidence="2 3">SJ5A-1</strain>
    </source>
</reference>
<dbReference type="SUPFAM" id="SSF142433">
    <property type="entry name" value="CinA-like"/>
    <property type="match status" value="1"/>
</dbReference>